<feature type="transmembrane region" description="Helical" evidence="7">
    <location>
        <begin position="295"/>
        <end position="316"/>
    </location>
</feature>
<feature type="compositionally biased region" description="Low complexity" evidence="6">
    <location>
        <begin position="21"/>
        <end position="33"/>
    </location>
</feature>
<evidence type="ECO:0000313" key="8">
    <source>
        <dbReference type="EMBL" id="TGJ71058.1"/>
    </source>
</evidence>
<feature type="region of interest" description="Disordered" evidence="6">
    <location>
        <begin position="16"/>
        <end position="41"/>
    </location>
</feature>
<feature type="transmembrane region" description="Helical" evidence="7">
    <location>
        <begin position="147"/>
        <end position="165"/>
    </location>
</feature>
<evidence type="ECO:0000256" key="7">
    <source>
        <dbReference type="SAM" id="Phobius"/>
    </source>
</evidence>
<protein>
    <recommendedName>
        <fullName evidence="10">UNC-50 family protein</fullName>
    </recommendedName>
</protein>
<organism evidence="8 9">
    <name type="scientific">Orbilia oligospora</name>
    <name type="common">Nematode-trapping fungus</name>
    <name type="synonym">Arthrobotrys oligospora</name>
    <dbReference type="NCBI Taxonomy" id="2813651"/>
    <lineage>
        <taxon>Eukaryota</taxon>
        <taxon>Fungi</taxon>
        <taxon>Dikarya</taxon>
        <taxon>Ascomycota</taxon>
        <taxon>Pezizomycotina</taxon>
        <taxon>Orbiliomycetes</taxon>
        <taxon>Orbiliales</taxon>
        <taxon>Orbiliaceae</taxon>
        <taxon>Orbilia</taxon>
    </lineage>
</organism>
<dbReference type="PANTHER" id="PTHR12841">
    <property type="entry name" value="PROTEIN UNC-50 HOMOLOG"/>
    <property type="match status" value="1"/>
</dbReference>
<evidence type="ECO:0000256" key="1">
    <source>
        <dbReference type="ARBA" id="ARBA00004141"/>
    </source>
</evidence>
<dbReference type="Pfam" id="PF05216">
    <property type="entry name" value="UNC-50"/>
    <property type="match status" value="1"/>
</dbReference>
<dbReference type="AlphaFoldDB" id="A0A8H2HTY4"/>
<dbReference type="OrthoDB" id="10027013at2759"/>
<comment type="caution">
    <text evidence="8">The sequence shown here is derived from an EMBL/GenBank/DDBJ whole genome shotgun (WGS) entry which is preliminary data.</text>
</comment>
<dbReference type="Proteomes" id="UP000297595">
    <property type="component" value="Unassembled WGS sequence"/>
</dbReference>
<reference evidence="8 9" key="1">
    <citation type="submission" date="2019-03" db="EMBL/GenBank/DDBJ databases">
        <title>Nematode-trapping fungi genome.</title>
        <authorList>
            <person name="Vidal-Diez De Ulzurrun G."/>
        </authorList>
    </citation>
    <scope>NUCLEOTIDE SEQUENCE [LARGE SCALE GENOMIC DNA]</scope>
    <source>
        <strain evidence="8 9">TWF154</strain>
    </source>
</reference>
<evidence type="ECO:0000313" key="9">
    <source>
        <dbReference type="Proteomes" id="UP000297595"/>
    </source>
</evidence>
<dbReference type="PANTHER" id="PTHR12841:SF6">
    <property type="entry name" value="PROTEIN UNC-50 HOMOLOG"/>
    <property type="match status" value="1"/>
</dbReference>
<comment type="subcellular location">
    <subcellularLocation>
        <location evidence="1">Membrane</location>
        <topology evidence="1">Multi-pass membrane protein</topology>
    </subcellularLocation>
</comment>
<feature type="transmembrane region" description="Helical" evidence="7">
    <location>
        <begin position="257"/>
        <end position="283"/>
    </location>
</feature>
<feature type="transmembrane region" description="Helical" evidence="7">
    <location>
        <begin position="230"/>
        <end position="250"/>
    </location>
</feature>
<dbReference type="InterPro" id="IPR007881">
    <property type="entry name" value="UNC-50"/>
</dbReference>
<evidence type="ECO:0000256" key="2">
    <source>
        <dbReference type="ARBA" id="ARBA00006293"/>
    </source>
</evidence>
<dbReference type="GO" id="GO:0000139">
    <property type="term" value="C:Golgi membrane"/>
    <property type="evidence" value="ECO:0007669"/>
    <property type="project" value="TreeGrafter"/>
</dbReference>
<proteinExistence type="inferred from homology"/>
<feature type="transmembrane region" description="Helical" evidence="7">
    <location>
        <begin position="177"/>
        <end position="200"/>
    </location>
</feature>
<keyword evidence="3 7" id="KW-0812">Transmembrane</keyword>
<evidence type="ECO:0008006" key="10">
    <source>
        <dbReference type="Google" id="ProtNLM"/>
    </source>
</evidence>
<evidence type="ECO:0000256" key="3">
    <source>
        <dbReference type="ARBA" id="ARBA00022692"/>
    </source>
</evidence>
<keyword evidence="4 7" id="KW-1133">Transmembrane helix</keyword>
<evidence type="ECO:0000256" key="4">
    <source>
        <dbReference type="ARBA" id="ARBA00022989"/>
    </source>
</evidence>
<sequence length="327" mass="36261">MASSFLSLGGRTSPILPTSRPASSLSNLPSQSPLPSPAFVSTGHLHTMPGVGGASRTFGPIGGRSDGFRLPVFIKRLWKIPQMDFEMAIWEMTCLLISPKKVFRSMYHNKRTAHQHSQQLAIDGQGKTNELPNTETKGHWGRDDPSFVALLSFFLLLTSIAWGLAYTPSFLSIARLALVLTFVHFLSGALLVATAGWYLAGRFLRKGRTGRFGATPSADGELEWAYCFDVAVRAFFVAFFFLYIVQFFLMPLLSKNWWISLFIGNTLYLVAFSFYCVVTFLGYNALPFLSHTEVILFPIVAFVIVWVVSLFGINIARNIAPLLIKGA</sequence>
<dbReference type="EMBL" id="SOZJ01000002">
    <property type="protein sequence ID" value="TGJ71058.1"/>
    <property type="molecule type" value="Genomic_DNA"/>
</dbReference>
<accession>A0A8H2HTY4</accession>
<comment type="similarity">
    <text evidence="2">Belongs to the unc-50 family.</text>
</comment>
<gene>
    <name evidence="8" type="ORF">EYR41_003056</name>
</gene>
<name>A0A8H2HTY4_ORBOL</name>
<keyword evidence="5 7" id="KW-0472">Membrane</keyword>
<evidence type="ECO:0000256" key="6">
    <source>
        <dbReference type="SAM" id="MobiDB-lite"/>
    </source>
</evidence>
<evidence type="ECO:0000256" key="5">
    <source>
        <dbReference type="ARBA" id="ARBA00023136"/>
    </source>
</evidence>